<dbReference type="InterPro" id="IPR036388">
    <property type="entry name" value="WH-like_DNA-bd_sf"/>
</dbReference>
<dbReference type="PROSITE" id="PS50949">
    <property type="entry name" value="HTH_GNTR"/>
    <property type="match status" value="1"/>
</dbReference>
<dbReference type="PANTHER" id="PTHR38445:SF12">
    <property type="entry name" value="GNTR-FAMILY TRANSCRIPTIONAL REGULATOR"/>
    <property type="match status" value="1"/>
</dbReference>
<dbReference type="RefSeq" id="WP_018581894.1">
    <property type="nucleotide sequence ID" value="NZ_LDYD01000011.1"/>
</dbReference>
<sequence length="125" mass="13683">MLIDEHSATPLYQQVHDQILLAIAQGRLRHGDRLDSVRQLAETHGLNPATVQKAYDLLRADGVLHTDGRRGSTIHLPQQATRQSIVDTRNQLAEVLTLAVTRGVSAGRVRSLVDGILTELKAPPV</sequence>
<organism evidence="5 6">
    <name type="scientific">Corynebacterium pilosum</name>
    <dbReference type="NCBI Taxonomy" id="35756"/>
    <lineage>
        <taxon>Bacteria</taxon>
        <taxon>Bacillati</taxon>
        <taxon>Actinomycetota</taxon>
        <taxon>Actinomycetes</taxon>
        <taxon>Mycobacteriales</taxon>
        <taxon>Corynebacteriaceae</taxon>
        <taxon>Corynebacterium</taxon>
    </lineage>
</organism>
<dbReference type="SMART" id="SM00345">
    <property type="entry name" value="HTH_GNTR"/>
    <property type="match status" value="1"/>
</dbReference>
<protein>
    <submittedName>
        <fullName evidence="5">GntR family transcriptional regulator</fullName>
    </submittedName>
</protein>
<keyword evidence="6" id="KW-1185">Reference proteome</keyword>
<dbReference type="STRING" id="35756.GCA_001044155_00183"/>
<evidence type="ECO:0000256" key="1">
    <source>
        <dbReference type="ARBA" id="ARBA00023015"/>
    </source>
</evidence>
<keyword evidence="2" id="KW-0238">DNA-binding</keyword>
<evidence type="ECO:0000259" key="4">
    <source>
        <dbReference type="PROSITE" id="PS50949"/>
    </source>
</evidence>
<evidence type="ECO:0000313" key="5">
    <source>
        <dbReference type="EMBL" id="STC69085.1"/>
    </source>
</evidence>
<dbReference type="CDD" id="cd07377">
    <property type="entry name" value="WHTH_GntR"/>
    <property type="match status" value="1"/>
</dbReference>
<reference evidence="5 6" key="1">
    <citation type="submission" date="2018-06" db="EMBL/GenBank/DDBJ databases">
        <authorList>
            <consortium name="Pathogen Informatics"/>
            <person name="Doyle S."/>
        </authorList>
    </citation>
    <scope>NUCLEOTIDE SEQUENCE [LARGE SCALE GENOMIC DNA]</scope>
    <source>
        <strain evidence="5 6">NCTC11862</strain>
    </source>
</reference>
<name>A0A376CLA3_9CORY</name>
<accession>A0A376CLA3</accession>
<dbReference type="PANTHER" id="PTHR38445">
    <property type="entry name" value="HTH-TYPE TRANSCRIPTIONAL REPRESSOR YTRA"/>
    <property type="match status" value="1"/>
</dbReference>
<dbReference type="AlphaFoldDB" id="A0A376CLA3"/>
<dbReference type="SUPFAM" id="SSF46785">
    <property type="entry name" value="Winged helix' DNA-binding domain"/>
    <property type="match status" value="1"/>
</dbReference>
<dbReference type="OrthoDB" id="3192286at2"/>
<keyword evidence="1" id="KW-0805">Transcription regulation</keyword>
<dbReference type="InterPro" id="IPR036390">
    <property type="entry name" value="WH_DNA-bd_sf"/>
</dbReference>
<evidence type="ECO:0000256" key="2">
    <source>
        <dbReference type="ARBA" id="ARBA00023125"/>
    </source>
</evidence>
<dbReference type="Proteomes" id="UP000254467">
    <property type="component" value="Unassembled WGS sequence"/>
</dbReference>
<dbReference type="InterPro" id="IPR000524">
    <property type="entry name" value="Tscrpt_reg_HTH_GntR"/>
</dbReference>
<evidence type="ECO:0000256" key="3">
    <source>
        <dbReference type="ARBA" id="ARBA00023163"/>
    </source>
</evidence>
<dbReference type="GO" id="GO:0003677">
    <property type="term" value="F:DNA binding"/>
    <property type="evidence" value="ECO:0007669"/>
    <property type="project" value="UniProtKB-KW"/>
</dbReference>
<feature type="domain" description="HTH gntR-type" evidence="4">
    <location>
        <begin position="9"/>
        <end position="77"/>
    </location>
</feature>
<dbReference type="EMBL" id="UFXQ01000001">
    <property type="protein sequence ID" value="STC69085.1"/>
    <property type="molecule type" value="Genomic_DNA"/>
</dbReference>
<dbReference type="Pfam" id="PF00392">
    <property type="entry name" value="GntR"/>
    <property type="match status" value="1"/>
</dbReference>
<gene>
    <name evidence="5" type="primary">gntR2</name>
    <name evidence="5" type="ORF">NCTC11862_00865</name>
</gene>
<dbReference type="Gene3D" id="1.10.10.10">
    <property type="entry name" value="Winged helix-like DNA-binding domain superfamily/Winged helix DNA-binding domain"/>
    <property type="match status" value="1"/>
</dbReference>
<evidence type="ECO:0000313" key="6">
    <source>
        <dbReference type="Proteomes" id="UP000254467"/>
    </source>
</evidence>
<proteinExistence type="predicted"/>
<dbReference type="GO" id="GO:0003700">
    <property type="term" value="F:DNA-binding transcription factor activity"/>
    <property type="evidence" value="ECO:0007669"/>
    <property type="project" value="InterPro"/>
</dbReference>
<keyword evidence="3" id="KW-0804">Transcription</keyword>